<evidence type="ECO:0000256" key="5">
    <source>
        <dbReference type="ARBA" id="ARBA00022806"/>
    </source>
</evidence>
<dbReference type="CTD" id="1665"/>
<feature type="domain" description="Helicase ATP-binding" evidence="11">
    <location>
        <begin position="84"/>
        <end position="248"/>
    </location>
</feature>
<dbReference type="GO" id="GO:0008380">
    <property type="term" value="P:RNA splicing"/>
    <property type="evidence" value="ECO:0007669"/>
    <property type="project" value="UniProtKB-KW"/>
</dbReference>
<reference evidence="15" key="2">
    <citation type="submission" date="2025-04" db="UniProtKB">
        <authorList>
            <consortium name="RefSeq"/>
        </authorList>
    </citation>
    <scope>IDENTIFICATION</scope>
</reference>
<dbReference type="InterPro" id="IPR027417">
    <property type="entry name" value="P-loop_NTPase"/>
</dbReference>
<dbReference type="Pfam" id="PF00271">
    <property type="entry name" value="Helicase_C"/>
    <property type="match status" value="1"/>
</dbReference>
<evidence type="ECO:0000256" key="4">
    <source>
        <dbReference type="ARBA" id="ARBA00022801"/>
    </source>
</evidence>
<keyword evidence="4" id="KW-0378">Hydrolase</keyword>
<dbReference type="FunFam" id="3.40.50.300:FF:006066">
    <property type="entry name" value="Predicted protein"/>
    <property type="match status" value="1"/>
</dbReference>
<evidence type="ECO:0000256" key="10">
    <source>
        <dbReference type="SAM" id="MobiDB-lite"/>
    </source>
</evidence>
<dbReference type="RefSeq" id="XP_016970473.1">
    <property type="nucleotide sequence ID" value="XM_017114984.1"/>
</dbReference>
<dbReference type="GO" id="GO:0005681">
    <property type="term" value="C:spliceosomal complex"/>
    <property type="evidence" value="ECO:0007669"/>
    <property type="project" value="TreeGrafter"/>
</dbReference>
<dbReference type="Pfam" id="PF21010">
    <property type="entry name" value="HA2_C"/>
    <property type="match status" value="1"/>
</dbReference>
<dbReference type="InterPro" id="IPR044756">
    <property type="entry name" value="DHX15_DEXHc"/>
</dbReference>
<organism evidence="15">
    <name type="scientific">Drosophila rhopaloa</name>
    <name type="common">Fruit fly</name>
    <dbReference type="NCBI Taxonomy" id="1041015"/>
    <lineage>
        <taxon>Eukaryota</taxon>
        <taxon>Metazoa</taxon>
        <taxon>Ecdysozoa</taxon>
        <taxon>Arthropoda</taxon>
        <taxon>Hexapoda</taxon>
        <taxon>Insecta</taxon>
        <taxon>Pterygota</taxon>
        <taxon>Neoptera</taxon>
        <taxon>Endopterygota</taxon>
        <taxon>Diptera</taxon>
        <taxon>Brachycera</taxon>
        <taxon>Muscomorpha</taxon>
        <taxon>Ephydroidea</taxon>
        <taxon>Drosophilidae</taxon>
        <taxon>Drosophila</taxon>
        <taxon>Sophophora</taxon>
    </lineage>
</organism>
<dbReference type="FunFam" id="1.20.120.1080:FF:000003">
    <property type="entry name" value="Pre-mRNA-splicing factor ATP-dependent RNA helicase PRP43"/>
    <property type="match status" value="1"/>
</dbReference>
<dbReference type="GeneID" id="108038235"/>
<dbReference type="SMART" id="SM00490">
    <property type="entry name" value="HELICc"/>
    <property type="match status" value="1"/>
</dbReference>
<dbReference type="PANTHER" id="PTHR18934">
    <property type="entry name" value="ATP-DEPENDENT RNA HELICASE"/>
    <property type="match status" value="1"/>
</dbReference>
<sequence length="731" mass="83002">MSKRRIEVGETYGSKAKKFSPRESEASSSSSAAGTVAQILGGFVPNKQPPTMNPLTNKPYSQRYQNLYKKRIALPVFEYQADFMRLLSQHQCIVLVGETGSGKTTQIPQWCVDFAVSKGRKGVSCTQPRRVAAMSVAQRVSEEMDVNLGEEVGYSIRFEDCSSAKTLLKYMTDGMLLREAMSDPMLEQYQVILLDEAHERTLATDILMGVLKEVIRQRNDLKLVVMSATLDAGKFQQYFDNAPLMNVPGRTHPVEIFYTPEPERDYLEAAIRTVIQIHMCEEIEGDILMFLTGQEEIEEACKRIKREIDNLGSEIGELKCIPLYSTLPPNLQQRIFEAAPPPNANGAIGRKVVVSTNIAETSLTIDGVVFVIDPGFAKQKVYNPRIRVESLLVSPISKASAQQRAGRAGRTRPGKCFRLYTEKAFKNEMQDNTYPEILRSNLGTVVLQLKKLGIDDLVHFDFMDPPAPETLMRALELLNYLAALDDDGNLTDLGAVMSEFPLDPQLAKMLIASCQHNCSNEILSITAMLSVPQCFVRPNEAKKAADEAKMRFAHIDGDHLTLLNVYHAFKQSSEDPNWCYENFINFRSLKSADNVRQQLARIMDRFNLRRTSTEFTSKDYYVNIRKALVQGFFMQVAHLERTGHYLTIKDNQNVQLHPSTCLDHKPDWVIYNEFVLTTKNYIRTVTDVKPEWLLSLAPQYYDLNNFPQCEAKRQLELLQQRMETKQYQKGF</sequence>
<dbReference type="PANTHER" id="PTHR18934:SF109">
    <property type="entry name" value="ATP-DEPENDENT RNA HELICASE DHX15 HOMOLOG"/>
    <property type="match status" value="1"/>
</dbReference>
<keyword evidence="5 15" id="KW-0347">Helicase</keyword>
<dbReference type="InterPro" id="IPR007502">
    <property type="entry name" value="Helicase-assoc_dom"/>
</dbReference>
<feature type="region of interest" description="Disordered" evidence="10">
    <location>
        <begin position="1"/>
        <end position="32"/>
    </location>
</feature>
<dbReference type="Pfam" id="PF00270">
    <property type="entry name" value="DEAD"/>
    <property type="match status" value="1"/>
</dbReference>
<dbReference type="Pfam" id="PF04408">
    <property type="entry name" value="WHD_HA2"/>
    <property type="match status" value="1"/>
</dbReference>
<keyword evidence="6" id="KW-0067">ATP-binding</keyword>
<dbReference type="InterPro" id="IPR048333">
    <property type="entry name" value="HA2_WH"/>
</dbReference>
<dbReference type="SUPFAM" id="SSF52540">
    <property type="entry name" value="P-loop containing nucleoside triphosphate hydrolases"/>
    <property type="match status" value="1"/>
</dbReference>
<comment type="catalytic activity">
    <reaction evidence="9">
        <text>ATP + H2O = ADP + phosphate + H(+)</text>
        <dbReference type="Rhea" id="RHEA:13065"/>
        <dbReference type="ChEBI" id="CHEBI:15377"/>
        <dbReference type="ChEBI" id="CHEBI:15378"/>
        <dbReference type="ChEBI" id="CHEBI:30616"/>
        <dbReference type="ChEBI" id="CHEBI:43474"/>
        <dbReference type="ChEBI" id="CHEBI:456216"/>
        <dbReference type="EC" id="3.6.4.13"/>
    </reaction>
</comment>
<reference evidence="13" key="3">
    <citation type="submission" date="2025-05" db="UniProtKB">
        <authorList>
            <consortium name="EnsemblMetazoa"/>
        </authorList>
    </citation>
    <scope>IDENTIFICATION</scope>
</reference>
<evidence type="ECO:0000313" key="15">
    <source>
        <dbReference type="RefSeq" id="XP_016970473.1"/>
    </source>
</evidence>
<dbReference type="CDD" id="cd17973">
    <property type="entry name" value="DEXHc_DHX15"/>
    <property type="match status" value="1"/>
</dbReference>
<dbReference type="SMART" id="SM00847">
    <property type="entry name" value="HA2"/>
    <property type="match status" value="1"/>
</dbReference>
<proteinExistence type="inferred from homology"/>
<dbReference type="AlphaFoldDB" id="A0A6P4E5D2"/>
<dbReference type="InterPro" id="IPR011709">
    <property type="entry name" value="DEAD-box_helicase_OB_fold"/>
</dbReference>
<dbReference type="Pfam" id="PF07717">
    <property type="entry name" value="OB_NTP_bind"/>
    <property type="match status" value="1"/>
</dbReference>
<feature type="domain" description="Helicase C-terminal" evidence="12">
    <location>
        <begin position="273"/>
        <end position="453"/>
    </location>
</feature>
<name>A0A6P4E5D2_DRORH</name>
<evidence type="ECO:0000256" key="6">
    <source>
        <dbReference type="ARBA" id="ARBA00022840"/>
    </source>
</evidence>
<evidence type="ECO:0000256" key="9">
    <source>
        <dbReference type="ARBA" id="ARBA00047984"/>
    </source>
</evidence>
<evidence type="ECO:0000256" key="3">
    <source>
        <dbReference type="ARBA" id="ARBA00022741"/>
    </source>
</evidence>
<evidence type="ECO:0000313" key="13">
    <source>
        <dbReference type="EnsemblMetazoa" id="XP_016970473.1"/>
    </source>
</evidence>
<dbReference type="GO" id="GO:0006397">
    <property type="term" value="P:mRNA processing"/>
    <property type="evidence" value="ECO:0007669"/>
    <property type="project" value="UniProtKB-KW"/>
</dbReference>
<dbReference type="Gene3D" id="1.20.120.1080">
    <property type="match status" value="1"/>
</dbReference>
<dbReference type="EnsemblMetazoa" id="XM_017114984.2">
    <property type="protein sequence ID" value="XP_016970473.1"/>
    <property type="gene ID" value="LOC108038235"/>
</dbReference>
<dbReference type="SMART" id="SM00487">
    <property type="entry name" value="DEXDc"/>
    <property type="match status" value="1"/>
</dbReference>
<evidence type="ECO:0000313" key="14">
    <source>
        <dbReference type="Proteomes" id="UP001652680"/>
    </source>
</evidence>
<dbReference type="FunFam" id="3.40.50.300:FF:000324">
    <property type="entry name" value="pre-mRNA-splicing factor ATP-dependent RNA helicase DHX15"/>
    <property type="match status" value="1"/>
</dbReference>
<dbReference type="GO" id="GO:0003724">
    <property type="term" value="F:RNA helicase activity"/>
    <property type="evidence" value="ECO:0007669"/>
    <property type="project" value="UniProtKB-EC"/>
</dbReference>
<dbReference type="PROSITE" id="PS51194">
    <property type="entry name" value="HELICASE_CTER"/>
    <property type="match status" value="1"/>
</dbReference>
<dbReference type="GO" id="GO:0005524">
    <property type="term" value="F:ATP binding"/>
    <property type="evidence" value="ECO:0007669"/>
    <property type="project" value="UniProtKB-KW"/>
</dbReference>
<dbReference type="Gene3D" id="3.40.50.300">
    <property type="entry name" value="P-loop containing nucleotide triphosphate hydrolases"/>
    <property type="match status" value="2"/>
</dbReference>
<evidence type="ECO:0000259" key="11">
    <source>
        <dbReference type="PROSITE" id="PS51192"/>
    </source>
</evidence>
<dbReference type="CDD" id="cd18791">
    <property type="entry name" value="SF2_C_RHA"/>
    <property type="match status" value="1"/>
</dbReference>
<protein>
    <recommendedName>
        <fullName evidence="1">RNA helicase</fullName>
        <ecNumber evidence="1">3.6.4.13</ecNumber>
    </recommendedName>
</protein>
<gene>
    <name evidence="15" type="primary">LOC108038235</name>
    <name evidence="13" type="synonym">108038235</name>
</gene>
<evidence type="ECO:0000259" key="12">
    <source>
        <dbReference type="PROSITE" id="PS51194"/>
    </source>
</evidence>
<dbReference type="GO" id="GO:0016787">
    <property type="term" value="F:hydrolase activity"/>
    <property type="evidence" value="ECO:0007669"/>
    <property type="project" value="UniProtKB-KW"/>
</dbReference>
<reference evidence="14" key="1">
    <citation type="journal article" date="2021" name="Elife">
        <title>Highly contiguous assemblies of 101 drosophilid genomes.</title>
        <authorList>
            <person name="Kim B.Y."/>
            <person name="Wang J.R."/>
            <person name="Miller D.E."/>
            <person name="Barmina O."/>
            <person name="Delaney E."/>
            <person name="Thompson A."/>
            <person name="Comeault A.A."/>
            <person name="Peede D."/>
            <person name="D'Agostino E.R."/>
            <person name="Pelaez J."/>
            <person name="Aguilar J.M."/>
            <person name="Haji D."/>
            <person name="Matsunaga T."/>
            <person name="Armstrong E.E."/>
            <person name="Zych M."/>
            <person name="Ogawa Y."/>
            <person name="Stamenkovic-Radak M."/>
            <person name="Jelic M."/>
            <person name="Veselinovic M.S."/>
            <person name="Tanaskovic M."/>
            <person name="Eric P."/>
            <person name="Gao J.J."/>
            <person name="Katoh T.K."/>
            <person name="Toda M.J."/>
            <person name="Watabe H."/>
            <person name="Watada M."/>
            <person name="Davis J.S."/>
            <person name="Moyle L.C."/>
            <person name="Manoli G."/>
            <person name="Bertolini E."/>
            <person name="Kostal V."/>
            <person name="Hawley R.S."/>
            <person name="Takahashi A."/>
            <person name="Jones C.D."/>
            <person name="Price D.K."/>
            <person name="Whiteman N."/>
            <person name="Kopp A."/>
            <person name="Matute D.R."/>
            <person name="Petrov D.A."/>
        </authorList>
    </citation>
    <scope>NUCLEOTIDE SEQUENCE [LARGE SCALE GENOMIC DNA]</scope>
</reference>
<dbReference type="GO" id="GO:0003723">
    <property type="term" value="F:RNA binding"/>
    <property type="evidence" value="ECO:0007669"/>
    <property type="project" value="TreeGrafter"/>
</dbReference>
<keyword evidence="7" id="KW-0508">mRNA splicing</keyword>
<dbReference type="InterPro" id="IPR001650">
    <property type="entry name" value="Helicase_C-like"/>
</dbReference>
<comment type="similarity">
    <text evidence="8">Belongs to the DEAD box helicase family. DEAH subfamily. DDX15/PRP43 sub-subfamily.</text>
</comment>
<dbReference type="PROSITE" id="PS51192">
    <property type="entry name" value="HELICASE_ATP_BIND_1"/>
    <property type="match status" value="1"/>
</dbReference>
<dbReference type="Proteomes" id="UP001652680">
    <property type="component" value="Unassembled WGS sequence"/>
</dbReference>
<accession>A0A6P4E5D2</accession>
<evidence type="ECO:0000256" key="1">
    <source>
        <dbReference type="ARBA" id="ARBA00012552"/>
    </source>
</evidence>
<evidence type="ECO:0000256" key="2">
    <source>
        <dbReference type="ARBA" id="ARBA00022664"/>
    </source>
</evidence>
<evidence type="ECO:0000256" key="8">
    <source>
        <dbReference type="ARBA" id="ARBA00024333"/>
    </source>
</evidence>
<dbReference type="InterPro" id="IPR014001">
    <property type="entry name" value="Helicase_ATP-bd"/>
</dbReference>
<dbReference type="EC" id="3.6.4.13" evidence="1"/>
<keyword evidence="2" id="KW-0507">mRNA processing</keyword>
<evidence type="ECO:0000256" key="7">
    <source>
        <dbReference type="ARBA" id="ARBA00023187"/>
    </source>
</evidence>
<keyword evidence="3" id="KW-0547">Nucleotide-binding</keyword>
<keyword evidence="14" id="KW-1185">Reference proteome</keyword>
<dbReference type="OrthoDB" id="10253254at2759"/>
<dbReference type="InterPro" id="IPR011545">
    <property type="entry name" value="DEAD/DEAH_box_helicase_dom"/>
</dbReference>